<dbReference type="Gene3D" id="2.60.40.4070">
    <property type="match status" value="1"/>
</dbReference>
<accession>A0A1F4U3F0</accession>
<dbReference type="AlphaFoldDB" id="A0A1F4U3F0"/>
<keyword evidence="1" id="KW-0732">Signal</keyword>
<feature type="chain" id="PRO_5009514747" description="FlgD/Vpr Ig-like domain-containing protein" evidence="1">
    <location>
        <begin position="21"/>
        <end position="289"/>
    </location>
</feature>
<feature type="domain" description="FlgD/Vpr Ig-like" evidence="2">
    <location>
        <begin position="208"/>
        <end position="276"/>
    </location>
</feature>
<evidence type="ECO:0000259" key="2">
    <source>
        <dbReference type="Pfam" id="PF13860"/>
    </source>
</evidence>
<dbReference type="EMBL" id="MEUJ01000008">
    <property type="protein sequence ID" value="OGC39494.1"/>
    <property type="molecule type" value="Genomic_DNA"/>
</dbReference>
<evidence type="ECO:0000256" key="1">
    <source>
        <dbReference type="SAM" id="SignalP"/>
    </source>
</evidence>
<name>A0A1F4U3F0_UNCSA</name>
<organism evidence="3 4">
    <name type="scientific">candidate division WOR-1 bacterium RIFOXYC2_FULL_46_14</name>
    <dbReference type="NCBI Taxonomy" id="1802587"/>
    <lineage>
        <taxon>Bacteria</taxon>
        <taxon>Bacillati</taxon>
        <taxon>Saganbacteria</taxon>
    </lineage>
</organism>
<gene>
    <name evidence="3" type="ORF">A2438_08045</name>
</gene>
<feature type="signal peptide" evidence="1">
    <location>
        <begin position="1"/>
        <end position="20"/>
    </location>
</feature>
<dbReference type="Proteomes" id="UP000179242">
    <property type="component" value="Unassembled WGS sequence"/>
</dbReference>
<reference evidence="3 4" key="1">
    <citation type="journal article" date="2016" name="Nat. Commun.">
        <title>Thousands of microbial genomes shed light on interconnected biogeochemical processes in an aquifer system.</title>
        <authorList>
            <person name="Anantharaman K."/>
            <person name="Brown C.T."/>
            <person name="Hug L.A."/>
            <person name="Sharon I."/>
            <person name="Castelle C.J."/>
            <person name="Probst A.J."/>
            <person name="Thomas B.C."/>
            <person name="Singh A."/>
            <person name="Wilkins M.J."/>
            <person name="Karaoz U."/>
            <person name="Brodie E.L."/>
            <person name="Williams K.H."/>
            <person name="Hubbard S.S."/>
            <person name="Banfield J.F."/>
        </authorList>
    </citation>
    <scope>NUCLEOTIDE SEQUENCE [LARGE SCALE GENOMIC DNA]</scope>
</reference>
<protein>
    <recommendedName>
        <fullName evidence="2">FlgD/Vpr Ig-like domain-containing protein</fullName>
    </recommendedName>
</protein>
<evidence type="ECO:0000313" key="4">
    <source>
        <dbReference type="Proteomes" id="UP000179242"/>
    </source>
</evidence>
<proteinExistence type="predicted"/>
<evidence type="ECO:0000313" key="3">
    <source>
        <dbReference type="EMBL" id="OGC39494.1"/>
    </source>
</evidence>
<comment type="caution">
    <text evidence="3">The sequence shown here is derived from an EMBL/GenBank/DDBJ whole genome shotgun (WGS) entry which is preliminary data.</text>
</comment>
<dbReference type="Pfam" id="PF13860">
    <property type="entry name" value="FlgD_ig"/>
    <property type="match status" value="1"/>
</dbReference>
<dbReference type="InterPro" id="IPR025965">
    <property type="entry name" value="FlgD/Vpr_Ig-like"/>
</dbReference>
<sequence>MKKIFWFLLLSILIAVPSFADNTFVGEPAIGELSGNTTVQLGQAYLIKSQGTAGQPGSGPGGTVVVPTITDIYAGNNRYHKSMIDKGEKIYVGKEVKIKATIQSADGIYTDQIYLTLNESTGPTPAQTFQVTDKDISSKTEAKGTVTKCDIIYSVSGLGTGDNTVVIKAQNSGGTTSEVLALTVAEGSGIVGEVVFYPSPFSITKNGTAYIQYTLAEAQSNIIYITAVSGNIVKKINCPANSEGGNAGLNQVPWDGKADSGELLGNGIYVGTVVSSGKLLKKFKFTIKD</sequence>